<dbReference type="Pfam" id="PF25023">
    <property type="entry name" value="TEN_YD-shell"/>
    <property type="match status" value="1"/>
</dbReference>
<comment type="caution">
    <text evidence="4">The sequence shown here is derived from an EMBL/GenBank/DDBJ whole genome shotgun (WGS) entry which is preliminary data.</text>
</comment>
<dbReference type="STRING" id="1618570.UT08_C0007G0050"/>
<feature type="signal peptide" evidence="2">
    <location>
        <begin position="1"/>
        <end position="24"/>
    </location>
</feature>
<feature type="domain" description="Teneurin-like YD-shell" evidence="3">
    <location>
        <begin position="27"/>
        <end position="114"/>
    </location>
</feature>
<dbReference type="Gene3D" id="2.180.10.10">
    <property type="entry name" value="RHS repeat-associated core"/>
    <property type="match status" value="1"/>
</dbReference>
<dbReference type="PANTHER" id="PTHR32305:SF15">
    <property type="entry name" value="PROTEIN RHSA-RELATED"/>
    <property type="match status" value="1"/>
</dbReference>
<dbReference type="AlphaFoldDB" id="A0A0G0L2Z0"/>
<name>A0A0G0L2Z0_9BACT</name>
<reference evidence="4 5" key="1">
    <citation type="journal article" date="2015" name="Nature">
        <title>rRNA introns, odd ribosomes, and small enigmatic genomes across a large radiation of phyla.</title>
        <authorList>
            <person name="Brown C.T."/>
            <person name="Hug L.A."/>
            <person name="Thomas B.C."/>
            <person name="Sharon I."/>
            <person name="Castelle C.J."/>
            <person name="Singh A."/>
            <person name="Wilkins M.J."/>
            <person name="Williams K.H."/>
            <person name="Banfield J.F."/>
        </authorList>
    </citation>
    <scope>NUCLEOTIDE SEQUENCE [LARGE SCALE GENOMIC DNA]</scope>
</reference>
<organism evidence="4 5">
    <name type="scientific">Candidatus Woesebacteria bacterium GW2011_GWB1_38_8</name>
    <dbReference type="NCBI Taxonomy" id="1618570"/>
    <lineage>
        <taxon>Bacteria</taxon>
        <taxon>Candidatus Woeseibacteriota</taxon>
    </lineage>
</organism>
<gene>
    <name evidence="4" type="ORF">UT08_C0007G0050</name>
</gene>
<protein>
    <submittedName>
        <fullName evidence="4">NHL/RHS/YD repeat protein</fullName>
    </submittedName>
</protein>
<dbReference type="NCBIfam" id="TIGR03696">
    <property type="entry name" value="Rhs_assc_core"/>
    <property type="match status" value="1"/>
</dbReference>
<feature type="chain" id="PRO_5002533221" evidence="2">
    <location>
        <begin position="25"/>
        <end position="376"/>
    </location>
</feature>
<dbReference type="EMBL" id="LBVL01000007">
    <property type="protein sequence ID" value="KKQ85377.1"/>
    <property type="molecule type" value="Genomic_DNA"/>
</dbReference>
<accession>A0A0G0L2Z0</accession>
<dbReference type="InterPro" id="IPR056823">
    <property type="entry name" value="TEN-like_YD-shell"/>
</dbReference>
<sequence length="376" mass="43183">MKIKTCPKIVVSCWLLVVGLFAFASDVDAAETLYYIHQDHLGSTSLVTDGTGEAVSKQTYYPYGATRSQTSDVGSKKLERQYTGQISDTEETGLYYYNARYYNPQIAKFTQADSADTLQNRYVYVGGNPINLIDPTGNYKCQVGYRCSEIKYQDYNKIKITAEGEKLLKILGLEDTEQRFRFWAYNNGFFNDNYQSNVTEVLDAYHEADYVYYAGMYLTIAGIPELVQTISTKTNSVTIPFFLPENIIKAEIFDNAITAIYSGFDPDMIFSSFNLGPTTEIFNIPREKQIRNMAKLAGNSPFIIPFKIHSTIEESKLTDRTNRAEFINTYEMKTIDSLYQYENEYPLLYPITHLSREWLRFDINFRTNYINSHSGE</sequence>
<evidence type="ECO:0000256" key="2">
    <source>
        <dbReference type="SAM" id="SignalP"/>
    </source>
</evidence>
<evidence type="ECO:0000313" key="4">
    <source>
        <dbReference type="EMBL" id="KKQ85377.1"/>
    </source>
</evidence>
<dbReference type="InterPro" id="IPR050708">
    <property type="entry name" value="T6SS_VgrG/RHS"/>
</dbReference>
<keyword evidence="1" id="KW-0677">Repeat</keyword>
<evidence type="ECO:0000259" key="3">
    <source>
        <dbReference type="Pfam" id="PF25023"/>
    </source>
</evidence>
<evidence type="ECO:0000313" key="5">
    <source>
        <dbReference type="Proteomes" id="UP000034081"/>
    </source>
</evidence>
<dbReference type="PANTHER" id="PTHR32305">
    <property type="match status" value="1"/>
</dbReference>
<keyword evidence="2" id="KW-0732">Signal</keyword>
<dbReference type="Proteomes" id="UP000034081">
    <property type="component" value="Unassembled WGS sequence"/>
</dbReference>
<dbReference type="InterPro" id="IPR022385">
    <property type="entry name" value="Rhs_assc_core"/>
</dbReference>
<dbReference type="PATRIC" id="fig|1618570.3.peg.788"/>
<evidence type="ECO:0000256" key="1">
    <source>
        <dbReference type="ARBA" id="ARBA00022737"/>
    </source>
</evidence>
<proteinExistence type="predicted"/>